<evidence type="ECO:0000313" key="1">
    <source>
        <dbReference type="EMBL" id="NHE56234.1"/>
    </source>
</evidence>
<name>A0ABX0H352_9BACT</name>
<sequence>MNILFISWDSDQTNYLENLFFPIFRGIQDKRSWQFHVMQFSWADAAEVERIRTVAKEMGIVYQHVFVHRKPTVALGVLRTIRLGKRSIKTYLQNQPITCLMPRSTLPAMMVNQLRGWLKGILLVFDADGLPIQERVDFAGLKPGSLQYRWLKRAETKMLIHADKVLTRTEKAIQFHLRSNPVLSPSKFHKVCNGRDAGFFKPDTAIRSRIRGELGMKDNSLLWIYSGSLGPPYQLEEMLRLFWAHYQFDADSRMLFLVRNHHTLSAQIPDYLRGLVWIKTVPFKCIPDYYAAGDLGLSLRKSAPSLAGLAPIKVGEYLLSGLPVIVSEEIGDLSYDLEGEPACFIYKGNDAALHSWLETLGSQSKSAIRKVGTHYFGLDQSVAAYVKALEAK</sequence>
<accession>A0ABX0H352</accession>
<protein>
    <submittedName>
        <fullName evidence="1">Glycosyltransferase family 4 protein</fullName>
    </submittedName>
</protein>
<comment type="caution">
    <text evidence="1">The sequence shown here is derived from an EMBL/GenBank/DDBJ whole genome shotgun (WGS) entry which is preliminary data.</text>
</comment>
<proteinExistence type="predicted"/>
<dbReference type="EMBL" id="JAANYN010000002">
    <property type="protein sequence ID" value="NHE56234.1"/>
    <property type="molecule type" value="Genomic_DNA"/>
</dbReference>
<keyword evidence="2" id="KW-1185">Reference proteome</keyword>
<gene>
    <name evidence="1" type="ORF">G9Q97_05320</name>
</gene>
<evidence type="ECO:0000313" key="2">
    <source>
        <dbReference type="Proteomes" id="UP000649799"/>
    </source>
</evidence>
<dbReference type="Proteomes" id="UP000649799">
    <property type="component" value="Unassembled WGS sequence"/>
</dbReference>
<dbReference type="Gene3D" id="3.40.50.2000">
    <property type="entry name" value="Glycogen Phosphorylase B"/>
    <property type="match status" value="1"/>
</dbReference>
<reference evidence="1 2" key="1">
    <citation type="submission" date="2020-03" db="EMBL/GenBank/DDBJ databases">
        <title>Cyclobacterium plantarum sp. nov., a marine bacterium isolated from a coastal-marine wetland.</title>
        <authorList>
            <person name="Sanchez-Porro C."/>
            <person name="Ventosa A."/>
            <person name="Amoozegar M."/>
        </authorList>
    </citation>
    <scope>NUCLEOTIDE SEQUENCE [LARGE SCALE GENOMIC DNA]</scope>
    <source>
        <strain evidence="1 2">GBPx2</strain>
    </source>
</reference>
<dbReference type="SUPFAM" id="SSF53756">
    <property type="entry name" value="UDP-Glycosyltransferase/glycogen phosphorylase"/>
    <property type="match status" value="1"/>
</dbReference>
<organism evidence="1 2">
    <name type="scientific">Cyclobacterium plantarum</name>
    <dbReference type="NCBI Taxonomy" id="2716263"/>
    <lineage>
        <taxon>Bacteria</taxon>
        <taxon>Pseudomonadati</taxon>
        <taxon>Bacteroidota</taxon>
        <taxon>Cytophagia</taxon>
        <taxon>Cytophagales</taxon>
        <taxon>Cyclobacteriaceae</taxon>
        <taxon>Cyclobacterium</taxon>
    </lineage>
</organism>
<dbReference type="RefSeq" id="WP_166143873.1">
    <property type="nucleotide sequence ID" value="NZ_JAANYN010000002.1"/>
</dbReference>